<accession>M0BQN6</accession>
<evidence type="ECO:0000259" key="3">
    <source>
        <dbReference type="Pfam" id="PF04967"/>
    </source>
</evidence>
<dbReference type="SUPFAM" id="SSF88659">
    <property type="entry name" value="Sigma3 and sigma4 domains of RNA polymerase sigma factors"/>
    <property type="match status" value="1"/>
</dbReference>
<keyword evidence="2" id="KW-0804">Transcription</keyword>
<keyword evidence="5" id="KW-1185">Reference proteome</keyword>
<feature type="domain" description="HTH bat-type" evidence="3">
    <location>
        <begin position="151"/>
        <end position="202"/>
    </location>
</feature>
<dbReference type="InterPro" id="IPR007050">
    <property type="entry name" value="HTH_bacterioopsin"/>
</dbReference>
<comment type="caution">
    <text evidence="4">The sequence shown here is derived from an EMBL/GenBank/DDBJ whole genome shotgun (WGS) entry which is preliminary data.</text>
</comment>
<keyword evidence="1" id="KW-0805">Transcription regulation</keyword>
<dbReference type="InterPro" id="IPR013324">
    <property type="entry name" value="RNA_pol_sigma_r3/r4-like"/>
</dbReference>
<proteinExistence type="predicted"/>
<protein>
    <recommendedName>
        <fullName evidence="3">HTH bat-type domain-containing protein</fullName>
    </recommendedName>
</protein>
<name>M0BQN6_9EURY</name>
<reference evidence="4 5" key="1">
    <citation type="journal article" date="2014" name="PLoS Genet.">
        <title>Phylogenetically driven sequencing of extremely halophilic archaea reveals strategies for static and dynamic osmo-response.</title>
        <authorList>
            <person name="Becker E.A."/>
            <person name="Seitzer P.M."/>
            <person name="Tritt A."/>
            <person name="Larsen D."/>
            <person name="Krusor M."/>
            <person name="Yao A.I."/>
            <person name="Wu D."/>
            <person name="Madern D."/>
            <person name="Eisen J.A."/>
            <person name="Darling A.E."/>
            <person name="Facciotti M.T."/>
        </authorList>
    </citation>
    <scope>NUCLEOTIDE SEQUENCE [LARGE SCALE GENOMIC DNA]</scope>
    <source>
        <strain evidence="4 5">JCM 14624</strain>
    </source>
</reference>
<dbReference type="Pfam" id="PF04967">
    <property type="entry name" value="HTH_10"/>
    <property type="match status" value="1"/>
</dbReference>
<dbReference type="PANTHER" id="PTHR34236:SF1">
    <property type="entry name" value="DIMETHYL SULFOXIDE REDUCTASE TRANSCRIPTIONAL ACTIVATOR"/>
    <property type="match status" value="1"/>
</dbReference>
<dbReference type="PANTHER" id="PTHR34236">
    <property type="entry name" value="DIMETHYL SULFOXIDE REDUCTASE TRANSCRIPTIONAL ACTIVATOR"/>
    <property type="match status" value="1"/>
</dbReference>
<dbReference type="EMBL" id="AOIQ01000008">
    <property type="protein sequence ID" value="ELZ12693.1"/>
    <property type="molecule type" value="Genomic_DNA"/>
</dbReference>
<evidence type="ECO:0000313" key="5">
    <source>
        <dbReference type="Proteomes" id="UP000011560"/>
    </source>
</evidence>
<gene>
    <name evidence="4" type="ORF">C479_04832</name>
</gene>
<dbReference type="AlphaFoldDB" id="M0BQN6"/>
<organism evidence="4 5">
    <name type="scientific">Halovivax asiaticus JCM 14624</name>
    <dbReference type="NCBI Taxonomy" id="1227490"/>
    <lineage>
        <taxon>Archaea</taxon>
        <taxon>Methanobacteriati</taxon>
        <taxon>Methanobacteriota</taxon>
        <taxon>Stenosarchaea group</taxon>
        <taxon>Halobacteria</taxon>
        <taxon>Halobacteriales</taxon>
        <taxon>Natrialbaceae</taxon>
        <taxon>Halovivax</taxon>
    </lineage>
</organism>
<evidence type="ECO:0000256" key="1">
    <source>
        <dbReference type="ARBA" id="ARBA00023015"/>
    </source>
</evidence>
<dbReference type="STRING" id="1227490.C479_04832"/>
<dbReference type="RefSeq" id="WP_007698662.1">
    <property type="nucleotide sequence ID" value="NZ_AOIQ01000008.1"/>
</dbReference>
<dbReference type="Proteomes" id="UP000011560">
    <property type="component" value="Unassembled WGS sequence"/>
</dbReference>
<evidence type="ECO:0000313" key="4">
    <source>
        <dbReference type="EMBL" id="ELZ12693.1"/>
    </source>
</evidence>
<dbReference type="OrthoDB" id="51502at2157"/>
<evidence type="ECO:0000256" key="2">
    <source>
        <dbReference type="ARBA" id="ARBA00023163"/>
    </source>
</evidence>
<sequence>MPRIQLQVNGAPMGDWLADTSTEFPDAEFKLLASRPIDGRLLEIVEVSIPDGDALVHHLEKSSEVGSFEVIHTDEGMVLVQFVIPISETYAALSASGIPPRYPTLLHDGWYSKEITASHERLAKYTEELDNTDIPYQITSLTQSHDSSELLTERQWEFITEAFEQGFYDIPRDCTLTELAEEFDINISAISRLRHRAESRIIQEFVVGATPKSGQTSVPE</sequence>